<proteinExistence type="predicted"/>
<dbReference type="GeneID" id="20645938"/>
<dbReference type="Proteomes" id="UP000002640">
    <property type="component" value="Unassembled WGS sequence"/>
</dbReference>
<keyword evidence="3" id="KW-1185">Reference proteome</keyword>
<dbReference type="EMBL" id="JH159153">
    <property type="protein sequence ID" value="EGZ21410.1"/>
    <property type="molecule type" value="Genomic_DNA"/>
</dbReference>
<dbReference type="AlphaFoldDB" id="G4Z275"/>
<protein>
    <submittedName>
        <fullName evidence="2">Uncharacterized protein</fullName>
    </submittedName>
</protein>
<dbReference type="KEGG" id="psoj:PHYSODRAFT_329361"/>
<dbReference type="InParanoid" id="G4Z275"/>
<gene>
    <name evidence="2" type="ORF">PHYSODRAFT_329361</name>
</gene>
<evidence type="ECO:0000313" key="3">
    <source>
        <dbReference type="Proteomes" id="UP000002640"/>
    </source>
</evidence>
<feature type="region of interest" description="Disordered" evidence="1">
    <location>
        <begin position="204"/>
        <end position="231"/>
    </location>
</feature>
<sequence length="373" mass="40756">MCPYGRDDTGKTFLKSIAHVLRHLPTSTRFLKHPFSNRDMLVAVLDGHVTLVFQLDYVSAGTVDLGVRGLSPLPLHATYFQPRRERRGLKLADSSKSPIRVAPRRSSSVWRITDKGEMLNKESKLDALGLSRRFQRRALARRRQGLTRAVALGESYAALLLHSYEGLLRLITFRHDDDASSLEVARVGPALLYVDALSASHDARKATKRTATTKMQRMEMRPQSGAGTATTHPPGECACVARGLGLTGLGETGALVGPSDDYASHWILAPCLTDHHPRRLSVELGPASRPSIRIAFISRVEVHHSRPPTSISAPSSSGARRAHFFAGLDASGLCEDELRDFCEAATPHSVRNPGAHAGFRPSVAVGDVPRRVY</sequence>
<dbReference type="RefSeq" id="XP_009524127.1">
    <property type="nucleotide sequence ID" value="XM_009525832.1"/>
</dbReference>
<name>G4Z275_PHYSP</name>
<organism evidence="2 3">
    <name type="scientific">Phytophthora sojae (strain P6497)</name>
    <name type="common">Soybean stem and root rot agent</name>
    <name type="synonym">Phytophthora megasperma f. sp. glycines</name>
    <dbReference type="NCBI Taxonomy" id="1094619"/>
    <lineage>
        <taxon>Eukaryota</taxon>
        <taxon>Sar</taxon>
        <taxon>Stramenopiles</taxon>
        <taxon>Oomycota</taxon>
        <taxon>Peronosporomycetes</taxon>
        <taxon>Peronosporales</taxon>
        <taxon>Peronosporaceae</taxon>
        <taxon>Phytophthora</taxon>
    </lineage>
</organism>
<reference evidence="2 3" key="1">
    <citation type="journal article" date="2006" name="Science">
        <title>Phytophthora genome sequences uncover evolutionary origins and mechanisms of pathogenesis.</title>
        <authorList>
            <person name="Tyler B.M."/>
            <person name="Tripathy S."/>
            <person name="Zhang X."/>
            <person name="Dehal P."/>
            <person name="Jiang R.H."/>
            <person name="Aerts A."/>
            <person name="Arredondo F.D."/>
            <person name="Baxter L."/>
            <person name="Bensasson D."/>
            <person name="Beynon J.L."/>
            <person name="Chapman J."/>
            <person name="Damasceno C.M."/>
            <person name="Dorrance A.E."/>
            <person name="Dou D."/>
            <person name="Dickerman A.W."/>
            <person name="Dubchak I.L."/>
            <person name="Garbelotto M."/>
            <person name="Gijzen M."/>
            <person name="Gordon S.G."/>
            <person name="Govers F."/>
            <person name="Grunwald N.J."/>
            <person name="Huang W."/>
            <person name="Ivors K.L."/>
            <person name="Jones R.W."/>
            <person name="Kamoun S."/>
            <person name="Krampis K."/>
            <person name="Lamour K.H."/>
            <person name="Lee M.K."/>
            <person name="McDonald W.H."/>
            <person name="Medina M."/>
            <person name="Meijer H.J."/>
            <person name="Nordberg E.K."/>
            <person name="Maclean D.J."/>
            <person name="Ospina-Giraldo M.D."/>
            <person name="Morris P.F."/>
            <person name="Phuntumart V."/>
            <person name="Putnam N.H."/>
            <person name="Rash S."/>
            <person name="Rose J.K."/>
            <person name="Sakihama Y."/>
            <person name="Salamov A.A."/>
            <person name="Savidor A."/>
            <person name="Scheuring C.F."/>
            <person name="Smith B.M."/>
            <person name="Sobral B.W."/>
            <person name="Terry A."/>
            <person name="Torto-Alalibo T.A."/>
            <person name="Win J."/>
            <person name="Xu Z."/>
            <person name="Zhang H."/>
            <person name="Grigoriev I.V."/>
            <person name="Rokhsar D.S."/>
            <person name="Boore J.L."/>
        </authorList>
    </citation>
    <scope>NUCLEOTIDE SEQUENCE [LARGE SCALE GENOMIC DNA]</scope>
    <source>
        <strain evidence="2 3">P6497</strain>
    </source>
</reference>
<evidence type="ECO:0000313" key="2">
    <source>
        <dbReference type="EMBL" id="EGZ21410.1"/>
    </source>
</evidence>
<evidence type="ECO:0000256" key="1">
    <source>
        <dbReference type="SAM" id="MobiDB-lite"/>
    </source>
</evidence>
<accession>G4Z275</accession>